<keyword evidence="4" id="KW-0675">Receptor</keyword>
<feature type="compositionally biased region" description="Basic and acidic residues" evidence="1">
    <location>
        <begin position="155"/>
        <end position="178"/>
    </location>
</feature>
<protein>
    <submittedName>
        <fullName evidence="4">Modulator of levamisole receptor-1 domain-containing protein</fullName>
    </submittedName>
</protein>
<feature type="region of interest" description="Disordered" evidence="1">
    <location>
        <begin position="118"/>
        <end position="178"/>
    </location>
</feature>
<evidence type="ECO:0000256" key="2">
    <source>
        <dbReference type="SAM" id="Phobius"/>
    </source>
</evidence>
<feature type="region of interest" description="Disordered" evidence="1">
    <location>
        <begin position="381"/>
        <end position="519"/>
    </location>
</feature>
<keyword evidence="2" id="KW-0812">Transmembrane</keyword>
<keyword evidence="2" id="KW-0472">Membrane</keyword>
<evidence type="ECO:0000313" key="5">
    <source>
        <dbReference type="Proteomes" id="UP001201812"/>
    </source>
</evidence>
<dbReference type="InterPro" id="IPR033438">
    <property type="entry name" value="MOLO1"/>
</dbReference>
<reference evidence="4" key="1">
    <citation type="submission" date="2022-01" db="EMBL/GenBank/DDBJ databases">
        <title>Genome Sequence Resource for Two Populations of Ditylenchus destructor, the Migratory Endoparasitic Phytonematode.</title>
        <authorList>
            <person name="Zhang H."/>
            <person name="Lin R."/>
            <person name="Xie B."/>
        </authorList>
    </citation>
    <scope>NUCLEOTIDE SEQUENCE</scope>
    <source>
        <strain evidence="4">BazhouSP</strain>
    </source>
</reference>
<accession>A0AAD4R6E5</accession>
<proteinExistence type="predicted"/>
<sequence length="626" mass="67743">MKIFHLFILLNISLCISCHHYPYDNVVENSFKQRLPNPHKIEELLDCDKSDHDSFVCDPDEVLSNSENIFLTRFLDSLEADTRNPFGLNECERKGLTIGIAISKTPIFLTLSDAYAHSDDSPVKGGDHHEKDEKTKRKKRAAVENDPSQVSAVKAMDDGHKKNAEDEKSDDQKEKPEVKAVGPKELLDIMHNLQQNMPGSTTTTQTTTTTTKGSTAPATTTTPASAANVPTTLSTNKTSGNATTLSPTNPTLPQLDHHHGYSWKTMVPCMENGGSSLDELLLQHFTSATDRVARNLLSGWGLDDEDCPDKSAIVILAPDAWQLMPMGKGYDCTYENTMEDFQEGRYFDGLMRMLEAKRRSYLQSKFNSAIELCRTAFGIVSGIPSTTSTPRTVDPTQIPGIPNSGGVTPSSTENPHSSTASQPAIKSTTKSSASSAKGSGTDTNQVASSSQGPSGNQSPSANQGPSSNQGHSSNQGTSSNQGPTANQGQFGSQSQSGHQGEFGNQGQSGNQASFGPDNGDAGYFSHFRIPSVGYIFGYPPGYQQESSSTVQCSTNSMTNTLLILLLLVIFAQTILLLGFVLLKMRGHFSKSPNSVSPTFQTPPPMYAKPPPSFFSHFPFSKSKQYQ</sequence>
<feature type="compositionally biased region" description="Polar residues" evidence="1">
    <location>
        <begin position="405"/>
        <end position="425"/>
    </location>
</feature>
<dbReference type="Proteomes" id="UP001201812">
    <property type="component" value="Unassembled WGS sequence"/>
</dbReference>
<dbReference type="AlphaFoldDB" id="A0AAD4R6E5"/>
<comment type="caution">
    <text evidence="4">The sequence shown here is derived from an EMBL/GenBank/DDBJ whole genome shotgun (WGS) entry which is preliminary data.</text>
</comment>
<dbReference type="EMBL" id="JAKKPZ010000016">
    <property type="protein sequence ID" value="KAI1713226.1"/>
    <property type="molecule type" value="Genomic_DNA"/>
</dbReference>
<keyword evidence="5" id="KW-1185">Reference proteome</keyword>
<name>A0AAD4R6E5_9BILA</name>
<feature type="compositionally biased region" description="Low complexity" evidence="1">
    <location>
        <begin position="487"/>
        <end position="502"/>
    </location>
</feature>
<evidence type="ECO:0000256" key="1">
    <source>
        <dbReference type="SAM" id="MobiDB-lite"/>
    </source>
</evidence>
<feature type="chain" id="PRO_5042040552" evidence="3">
    <location>
        <begin position="19"/>
        <end position="626"/>
    </location>
</feature>
<feature type="compositionally biased region" description="Polar residues" evidence="1">
    <location>
        <begin position="504"/>
        <end position="513"/>
    </location>
</feature>
<organism evidence="4 5">
    <name type="scientific">Ditylenchus destructor</name>
    <dbReference type="NCBI Taxonomy" id="166010"/>
    <lineage>
        <taxon>Eukaryota</taxon>
        <taxon>Metazoa</taxon>
        <taxon>Ecdysozoa</taxon>
        <taxon>Nematoda</taxon>
        <taxon>Chromadorea</taxon>
        <taxon>Rhabditida</taxon>
        <taxon>Tylenchina</taxon>
        <taxon>Tylenchomorpha</taxon>
        <taxon>Sphaerularioidea</taxon>
        <taxon>Anguinidae</taxon>
        <taxon>Anguininae</taxon>
        <taxon>Ditylenchus</taxon>
    </lineage>
</organism>
<evidence type="ECO:0000313" key="4">
    <source>
        <dbReference type="EMBL" id="KAI1713226.1"/>
    </source>
</evidence>
<feature type="region of interest" description="Disordered" evidence="1">
    <location>
        <begin position="194"/>
        <end position="256"/>
    </location>
</feature>
<dbReference type="Pfam" id="PF17175">
    <property type="entry name" value="MOLO1"/>
    <property type="match status" value="1"/>
</dbReference>
<dbReference type="GO" id="GO:0005892">
    <property type="term" value="C:acetylcholine-gated channel complex"/>
    <property type="evidence" value="ECO:0007669"/>
    <property type="project" value="InterPro"/>
</dbReference>
<feature type="compositionally biased region" description="Low complexity" evidence="1">
    <location>
        <begin position="426"/>
        <end position="461"/>
    </location>
</feature>
<feature type="compositionally biased region" description="Polar residues" evidence="1">
    <location>
        <begin position="462"/>
        <end position="486"/>
    </location>
</feature>
<evidence type="ECO:0000256" key="3">
    <source>
        <dbReference type="SAM" id="SignalP"/>
    </source>
</evidence>
<feature type="compositionally biased region" description="Basic and acidic residues" evidence="1">
    <location>
        <begin position="118"/>
        <end position="135"/>
    </location>
</feature>
<keyword evidence="2" id="KW-1133">Transmembrane helix</keyword>
<keyword evidence="3" id="KW-0732">Signal</keyword>
<feature type="transmembrane region" description="Helical" evidence="2">
    <location>
        <begin position="561"/>
        <end position="582"/>
    </location>
</feature>
<feature type="compositionally biased region" description="Polar residues" evidence="1">
    <location>
        <begin position="383"/>
        <end position="395"/>
    </location>
</feature>
<gene>
    <name evidence="4" type="ORF">DdX_09301</name>
</gene>
<feature type="signal peptide" evidence="3">
    <location>
        <begin position="1"/>
        <end position="18"/>
    </location>
</feature>
<feature type="compositionally biased region" description="Polar residues" evidence="1">
    <location>
        <begin position="233"/>
        <end position="252"/>
    </location>
</feature>
<feature type="compositionally biased region" description="Low complexity" evidence="1">
    <location>
        <begin position="200"/>
        <end position="232"/>
    </location>
</feature>